<evidence type="ECO:0000313" key="9">
    <source>
        <dbReference type="EMBL" id="CAG9791536.1"/>
    </source>
</evidence>
<evidence type="ECO:0000256" key="5">
    <source>
        <dbReference type="ARBA" id="ARBA00022801"/>
    </source>
</evidence>
<accession>A0A9N9WG31</accession>
<evidence type="ECO:0000259" key="7">
    <source>
        <dbReference type="Pfam" id="PF00149"/>
    </source>
</evidence>
<keyword evidence="3 6" id="KW-0732">Signal</keyword>
<dbReference type="PANTHER" id="PTHR11575:SF32">
    <property type="entry name" value="APYRASE-LIKE PROTEIN"/>
    <property type="match status" value="1"/>
</dbReference>
<evidence type="ECO:0000259" key="8">
    <source>
        <dbReference type="Pfam" id="PF02872"/>
    </source>
</evidence>
<protein>
    <recommendedName>
        <fullName evidence="11">Apyrase</fullName>
    </recommendedName>
</protein>
<reference evidence="9" key="1">
    <citation type="submission" date="2021-12" db="EMBL/GenBank/DDBJ databases">
        <authorList>
            <person name="King R."/>
        </authorList>
    </citation>
    <scope>NUCLEOTIDE SEQUENCE</scope>
</reference>
<feature type="chain" id="PRO_5040534507" description="Apyrase" evidence="6">
    <location>
        <begin position="21"/>
        <end position="540"/>
    </location>
</feature>
<dbReference type="Pfam" id="PF00149">
    <property type="entry name" value="Metallophos"/>
    <property type="match status" value="1"/>
</dbReference>
<dbReference type="CDD" id="cd07409">
    <property type="entry name" value="MPP_CD73_N"/>
    <property type="match status" value="1"/>
</dbReference>
<dbReference type="EMBL" id="OU893334">
    <property type="protein sequence ID" value="CAG9791536.1"/>
    <property type="molecule type" value="Genomic_DNA"/>
</dbReference>
<dbReference type="GO" id="GO:0006196">
    <property type="term" value="P:AMP catabolic process"/>
    <property type="evidence" value="ECO:0007669"/>
    <property type="project" value="TreeGrafter"/>
</dbReference>
<dbReference type="Gene3D" id="3.90.780.10">
    <property type="entry name" value="5'-Nucleotidase, C-terminal domain"/>
    <property type="match status" value="1"/>
</dbReference>
<dbReference type="InterPro" id="IPR004843">
    <property type="entry name" value="Calcineurin-like_PHP"/>
</dbReference>
<dbReference type="GO" id="GO:0005886">
    <property type="term" value="C:plasma membrane"/>
    <property type="evidence" value="ECO:0007669"/>
    <property type="project" value="TreeGrafter"/>
</dbReference>
<dbReference type="PRINTS" id="PR01607">
    <property type="entry name" value="APYRASEFAMLY"/>
</dbReference>
<keyword evidence="4 6" id="KW-0547">Nucleotide-binding</keyword>
<dbReference type="OrthoDB" id="7722975at2759"/>
<dbReference type="SUPFAM" id="SSF55816">
    <property type="entry name" value="5'-nucleotidase (syn. UDP-sugar hydrolase), C-terminal domain"/>
    <property type="match status" value="1"/>
</dbReference>
<dbReference type="GO" id="GO:0046872">
    <property type="term" value="F:metal ion binding"/>
    <property type="evidence" value="ECO:0007669"/>
    <property type="project" value="UniProtKB-KW"/>
</dbReference>
<name>A0A9N9WG31_9NEOP</name>
<organism evidence="9 10">
    <name type="scientific">Diatraea saccharalis</name>
    <name type="common">sugarcane borer</name>
    <dbReference type="NCBI Taxonomy" id="40085"/>
    <lineage>
        <taxon>Eukaryota</taxon>
        <taxon>Metazoa</taxon>
        <taxon>Ecdysozoa</taxon>
        <taxon>Arthropoda</taxon>
        <taxon>Hexapoda</taxon>
        <taxon>Insecta</taxon>
        <taxon>Pterygota</taxon>
        <taxon>Neoptera</taxon>
        <taxon>Endopterygota</taxon>
        <taxon>Lepidoptera</taxon>
        <taxon>Glossata</taxon>
        <taxon>Ditrysia</taxon>
        <taxon>Pyraloidea</taxon>
        <taxon>Crambidae</taxon>
        <taxon>Crambinae</taxon>
        <taxon>Diatraea</taxon>
    </lineage>
</organism>
<evidence type="ECO:0000256" key="1">
    <source>
        <dbReference type="ARBA" id="ARBA00006654"/>
    </source>
</evidence>
<dbReference type="SUPFAM" id="SSF56300">
    <property type="entry name" value="Metallo-dependent phosphatases"/>
    <property type="match status" value="1"/>
</dbReference>
<evidence type="ECO:0000256" key="6">
    <source>
        <dbReference type="RuleBase" id="RU362119"/>
    </source>
</evidence>
<evidence type="ECO:0000313" key="10">
    <source>
        <dbReference type="Proteomes" id="UP001153714"/>
    </source>
</evidence>
<gene>
    <name evidence="9" type="ORF">DIATSA_LOCUS9145</name>
</gene>
<dbReference type="InterPro" id="IPR008334">
    <property type="entry name" value="5'-Nucleotdase_C"/>
</dbReference>
<dbReference type="GO" id="GO:0008253">
    <property type="term" value="F:5'-nucleotidase activity"/>
    <property type="evidence" value="ECO:0007669"/>
    <property type="project" value="TreeGrafter"/>
</dbReference>
<feature type="domain" description="5'-Nucleotidase C-terminal" evidence="8">
    <location>
        <begin position="339"/>
        <end position="503"/>
    </location>
</feature>
<dbReference type="FunFam" id="3.60.21.10:FF:000020">
    <property type="entry name" value="NT5E isoform 4"/>
    <property type="match status" value="1"/>
</dbReference>
<evidence type="ECO:0000256" key="4">
    <source>
        <dbReference type="ARBA" id="ARBA00022741"/>
    </source>
</evidence>
<keyword evidence="2" id="KW-0479">Metal-binding</keyword>
<keyword evidence="10" id="KW-1185">Reference proteome</keyword>
<dbReference type="InterPro" id="IPR006179">
    <property type="entry name" value="5_nucleotidase/apyrase"/>
</dbReference>
<dbReference type="Proteomes" id="UP001153714">
    <property type="component" value="Chromosome 3"/>
</dbReference>
<evidence type="ECO:0008006" key="11">
    <source>
        <dbReference type="Google" id="ProtNLM"/>
    </source>
</evidence>
<sequence length="540" mass="60154">MSRSGVLFFVVWCVIKRIDGAVIRDDLYRLDIVHYNDFHDRFEETSLPYPVCKSNDSNCLGGFARLYSGVRMLLKEKPDALLLNAGDTFQGTYWYTLLKWNIIQKFINMLPNDVHAIGNHEFDDGVAGLAPYLAALQAPVVAANIDSSKEPTLNGLFKPHVVLERKGRKIGVIGVTTTETATSSNPQGVVFLDPIEAVKKEAEILTKQGVDIIIVLSHCGLDIDEKMANDIGENIDIIVGGHSHSLLWNGKSPSNESISGPYPVIIEAKEKPGHKVMVVTASAFTKYLGNITVYFNQKGELQSYDGTPIFLNRSIPEDPEIKEALKPYKDELYSIVNEVVGFAHNDLIAEPCGSTECTIGNFIADAYLETVQERNISDIPHVTFILRNMIRGSIEGGEINRGAIINVLPFTNKVVTVQIQGRHLLDALKRCMTSYWQESPFNGPWMPQVAGMHVTLNTTDKTVVSVLVKEGDNYKPIDPDRMYQVVTLHFLIRGGNGFTMFKENIHNLTQVGEDAKVVENYLKRVTPVNPILDRRLIIVN</sequence>
<evidence type="ECO:0000256" key="3">
    <source>
        <dbReference type="ARBA" id="ARBA00022729"/>
    </source>
</evidence>
<feature type="domain" description="Calcineurin-like phosphoesterase" evidence="7">
    <location>
        <begin position="32"/>
        <end position="245"/>
    </location>
</feature>
<dbReference type="InterPro" id="IPR036907">
    <property type="entry name" value="5'-Nucleotdase_C_sf"/>
</dbReference>
<evidence type="ECO:0000256" key="2">
    <source>
        <dbReference type="ARBA" id="ARBA00022723"/>
    </source>
</evidence>
<dbReference type="PANTHER" id="PTHR11575">
    <property type="entry name" value="5'-NUCLEOTIDASE-RELATED"/>
    <property type="match status" value="1"/>
</dbReference>
<proteinExistence type="inferred from homology"/>
<dbReference type="Pfam" id="PF02872">
    <property type="entry name" value="5_nucleotid_C"/>
    <property type="match status" value="1"/>
</dbReference>
<reference evidence="9" key="2">
    <citation type="submission" date="2022-10" db="EMBL/GenBank/DDBJ databases">
        <authorList>
            <consortium name="ENA_rothamsted_submissions"/>
            <consortium name="culmorum"/>
            <person name="King R."/>
        </authorList>
    </citation>
    <scope>NUCLEOTIDE SEQUENCE</scope>
</reference>
<feature type="signal peptide" evidence="6">
    <location>
        <begin position="1"/>
        <end position="20"/>
    </location>
</feature>
<keyword evidence="5 6" id="KW-0378">Hydrolase</keyword>
<comment type="similarity">
    <text evidence="1 6">Belongs to the 5'-nucleotidase family.</text>
</comment>
<dbReference type="Gene3D" id="3.60.21.10">
    <property type="match status" value="1"/>
</dbReference>
<dbReference type="GO" id="GO:0000166">
    <property type="term" value="F:nucleotide binding"/>
    <property type="evidence" value="ECO:0007669"/>
    <property type="project" value="UniProtKB-KW"/>
</dbReference>
<dbReference type="AlphaFoldDB" id="A0A9N9WG31"/>
<dbReference type="InterPro" id="IPR029052">
    <property type="entry name" value="Metallo-depent_PP-like"/>
</dbReference>